<evidence type="ECO:0000256" key="1">
    <source>
        <dbReference type="ARBA" id="ARBA00022679"/>
    </source>
</evidence>
<dbReference type="Gene3D" id="1.10.8.10">
    <property type="entry name" value="DNA helicase RuvA subunit, C-terminal domain"/>
    <property type="match status" value="1"/>
</dbReference>
<feature type="compositionally biased region" description="Low complexity" evidence="2">
    <location>
        <begin position="3218"/>
        <end position="3230"/>
    </location>
</feature>
<feature type="region of interest" description="Disordered" evidence="2">
    <location>
        <begin position="2898"/>
        <end position="2926"/>
    </location>
</feature>
<dbReference type="Proteomes" id="UP000077521">
    <property type="component" value="Unassembled WGS sequence"/>
</dbReference>
<dbReference type="PANTHER" id="PTHR12460">
    <property type="entry name" value="CYCLIN-DEPENDENT KINASE INHIBITOR-RELATED PROTEIN"/>
    <property type="match status" value="1"/>
</dbReference>
<dbReference type="SUPFAM" id="SSF46934">
    <property type="entry name" value="UBA-like"/>
    <property type="match status" value="1"/>
</dbReference>
<accession>A0A177TL85</accession>
<dbReference type="EMBL" id="LWDF02000188">
    <property type="protein sequence ID" value="KAE8254514.1"/>
    <property type="molecule type" value="Genomic_DNA"/>
</dbReference>
<feature type="domain" description="UBA" evidence="3">
    <location>
        <begin position="1355"/>
        <end position="1395"/>
    </location>
</feature>
<feature type="compositionally biased region" description="Low complexity" evidence="2">
    <location>
        <begin position="2763"/>
        <end position="2807"/>
    </location>
</feature>
<reference evidence="4" key="2">
    <citation type="journal article" date="2019" name="IMA Fungus">
        <title>Genome sequencing and comparison of five Tilletia species to identify candidate genes for the detection of regulated species infecting wheat.</title>
        <authorList>
            <person name="Nguyen H.D.T."/>
            <person name="Sultana T."/>
            <person name="Kesanakurti P."/>
            <person name="Hambleton S."/>
        </authorList>
    </citation>
    <scope>NUCLEOTIDE SEQUENCE</scope>
    <source>
        <strain evidence="4">DAOMC 236416</strain>
    </source>
</reference>
<feature type="compositionally biased region" description="Polar residues" evidence="2">
    <location>
        <begin position="3380"/>
        <end position="3392"/>
    </location>
</feature>
<dbReference type="PROSITE" id="PS50030">
    <property type="entry name" value="UBA"/>
    <property type="match status" value="1"/>
</dbReference>
<feature type="region of interest" description="Disordered" evidence="2">
    <location>
        <begin position="3363"/>
        <end position="3396"/>
    </location>
</feature>
<feature type="region of interest" description="Disordered" evidence="2">
    <location>
        <begin position="2178"/>
        <end position="2358"/>
    </location>
</feature>
<dbReference type="SUPFAM" id="SSF48371">
    <property type="entry name" value="ARM repeat"/>
    <property type="match status" value="1"/>
</dbReference>
<keyword evidence="5" id="KW-1185">Reference proteome</keyword>
<feature type="compositionally biased region" description="Polar residues" evidence="2">
    <location>
        <begin position="2688"/>
        <end position="2706"/>
    </location>
</feature>
<feature type="region of interest" description="Disordered" evidence="2">
    <location>
        <begin position="3211"/>
        <end position="3257"/>
    </location>
</feature>
<feature type="compositionally biased region" description="Basic and acidic residues" evidence="2">
    <location>
        <begin position="2178"/>
        <end position="2187"/>
    </location>
</feature>
<dbReference type="GO" id="GO:0000993">
    <property type="term" value="F:RNA polymerase II complex binding"/>
    <property type="evidence" value="ECO:0007669"/>
    <property type="project" value="TreeGrafter"/>
</dbReference>
<reference evidence="4" key="1">
    <citation type="submission" date="2016-04" db="EMBL/GenBank/DDBJ databases">
        <authorList>
            <person name="Nguyen H.D."/>
            <person name="Samba Siva P."/>
            <person name="Cullis J."/>
            <person name="Levesque C.A."/>
            <person name="Hambleton S."/>
        </authorList>
    </citation>
    <scope>NUCLEOTIDE SEQUENCE</scope>
    <source>
        <strain evidence="4">DAOMC 236416</strain>
    </source>
</reference>
<keyword evidence="1" id="KW-0808">Transferase</keyword>
<sequence>MKITKSKKLAPATPELTSLLARIAAVSDDDLPEVLDNISEWCWPRGDLHYWIATLNRFDTILEKICKDYEVAKVQTNEFTPLCKKLLLSVLRFSRLLIENCTNRKLYASYEHLNDLLLTRDIDVLEATLRFILRPAQQRSSSSHSSRNEPNISQGRLASLAVIWPTTRGASDMVALCKEDAVVPQEASNIHFSFYRASSSSSTQAEDAPAQPEQPATTNTQTPARPQRSRTAQANAVPVTPANPAPTSSASTQRSAATPAAANTSSASPENGGDGLVFVDIPASDQVGKSAMDIFADAVERFSIPESEKFDLFQRIRVATGLSDPKMRQKMIGCRLLSIACYAHIVSEHSANSQLFLYERELVAKTANMLEPDNRVPQEVKAAAIYALDAMGRYRTKLAAVLNSVQASVSHGLLVRVLRELVEELSQPNPPTSDMYVDSVFGFTAFLSSIPAPTGNGMAMSSAVLPLLIKLVATPDPDVYMVQRTITRAVGLIDSIISTQPNAYATYTNAHGVETLVSRIHAEVERDSKDFADAEAQALFSADPGSEDSPYGTLPFGRASLLRHILKSILHDLQGAGTPDSLRTLLDSTLLQSVKCIMENRKLFGPQIFAMAINIMATFVHNEPTALTTIQENKLSDLFLDCIEADIESHFEVIMAIPNAIGALSLNQTGLDMFTSRPIIAKLLSLFTSERHIKVLQDEESAASFGSAVDELVRHQPSMKDAVFAGINAIFDRILEVGSSYTPPEHQRAYYSLLTSTTATAAPADVEMATADQAATGDGTGSSGSESPAASDEDQGPFASSNPSRTSEEHTVLSYIKAMARFLEMLFQTPHHCKDFLKSDGLTKLLSLYSLPCLPADFYNHLAGDALVQLVRFIADASPNTVFQALFKDIKIAIEAVPLDFQSKAPGASQLVPNISATDEATAAKSNELYRKSISLCMRIHLLADCLHTYNVPGHKLPSGFLSSLFSSSESKSLELADMGYQFRFWTWEYLQLTAAKADRLTKKDAGKDSTADAAGADNKDESAASAIAGGAQTSAGSDKPDGVNDIPDEAIDGPSTSKKASDIGPLPSDPESANLDVWQEMSGAISTTIRDFFQELTRLLSPRRSSEASNLRRYAPNAMEQIAQALMSYFKWAEEIKGNNDFAGIGYYTIVTRHTMALLYDERTSVSSRTQTHLIFKFSQLDGFQALFRLYERFSGELTKHFDEEKPDQSGQIKHALKFHHICGALRILLSLFQNLIKSKLLHESAHTAQLVLKEEPKSSANYFEPADFLVKVRAQVLGIMGTTTTSNWLQHLPVSVNRLVIQILLEILRGEGEAPVVSKKDEAQAVQDRFSNSILSSLNSATALRRATAAAATANDAQVRQLADMGFPRAAARHALLRTNNDITAATEYLILHPDVVTSMPDDPNEAAAPSGAAAAEGSSSNGESSAAGTSAAASAPAATEPDVAMEEAIFGEAGPSTQASGSNGKAPETKSAEKEKEEEKDQPFTDAGMAAKEKLDKEREDMRGYIFQRTLDLANHHEDLVFEVRDAFKLVSSDKSRANNSIQAVLGIILSAGPAAFGDQEKPVSVRMHAMAVIFNEHKLFKTLDDETIESAMGVCMVLIQDYESRPKQDAHPTWFASNLLAIGSLLSLECDVIAPTSPEIPEEDQGPLALEKVLPNFERFASERSRLLQYCLYTLKQPATLKKDGLLAVYRILVHLTRRRSIAVEFLKSGGLQLLFQPFRTLPAAEIARSQGQALIILRNVVEDADTLRVTMEQELQSWLSLSRSKTTDISTMTRQLAHVILRDPEMFLSIARDRLEMSEWSALKDNGTIRYNQPEAPAASAIKPVIPEHHDADVSFGAPASPTKGAHEFDIDASMHELGTERVDAKVQVTSETAENVIYFLLSELYKSTKDTFTCRKIVPQAAKAGAATASATKPATAPSTAVVSTGQPSAASQVKTTEGSAAEGDTSVSPEKAQQDASYLFSCFLMQTLMELLSSYTSCKLAFTNLCRRRSTEGQLQPRLKVSMLQYFLYELIPAGFIPTDDHEELRKRMAHTNLAMSVIVALTADVSVNMSIRETSQELVNVRRFVLDGITKALREAVSSAETVEVRYGRIYAQSELCHRLLTARPNVSAGKPAYDGSLHMAKTMLEKHFVTVFTTTLGEIDLQTPSVKLLLDTILRPLEHLTKAAIKMGKAERKAKEEGENIDDMMSSEESETESELSALEEEALLERDQRQETPDFYRNSSLGMHTGEMEQQPSYTDEEMEDEDEMDEDDVDMGEYDSEEEGSDLTTDDEEEVDIEDMSADEMSDSDSDDEGEDDDDDMDDDEEDGDDEDDEDGDSWATEDEEEEGAEEDVEGALDFVLGEGDDGEEVVGSGVVGEFMDDIPLPHRGIHGHEGMDDGEGEDNETEEDALSAEEPYDIEEFAHLEFADELAAASGRGQADDRFGANWGWTSIPAQQLARNPGGPSQLNATTSRSRRRLAMLDQALHGGHRPAPTAENAAYHPLLEQSQPTNSASRTAHSHRNSRRLFGGLDGRHDPNAGFMHSFEEMMGTGTMQFLENLVGMAPADAAIRIDVSAGPGGMGHFRVDGDSAVLEQLFGRDMSRHGHPSVRSAQKPEDPVTMAQQFTPLLTAQRWTEAARIVHGSEILERSQRTKKHVINLLFPGYKRRREEEERKREEEQEMRRKNLEAKAKAKDIEEKMSQSLTLTGQDSTSGSNTPADVSADATASHATSGESSATIAQQSTETSQSEAQPADTSEPAEGNDVEMSEGDHGHGTATPRASTPRPAEAAASSTAVASSSTAASGSESNAASSSAAAPPAQERQFIQVHGQRIDITDTGIDPTFLEALPDDMREEVLNQHFRERRAAATTAAAANSNIAREFLEALPPEIRAEVIQQEALENARRRVAEANAANGANAEDGGNEDEEGGDHDDEGGPEGMDAEALLASLNPALRNSVLPEELFAGLQNSLGRVAGSRRRHHRAADAGADAAAAVKKPPPRDAIQLLDKGGVATLVRLLFYPDMNGRKNGLYNILSNLSENSKTRADVLNLLLSILSDGTTDPAAVDRSFSSMSIRASRTAAVAAAITPNRPTPKRSASGVISGTPGSVGSGSLLANSTTAPISVIGDEAPFLIATRVLESILHLTTVNEQAATFFLKDDARLIKKSGKGKDKEKADTTPGKAAGTAPLNTLLLLLKRPDILANAQLVDALLAVLNTVTRPLVSLQSKSPEATTSTAASQAAAARPAGDSTPQALTAATSSAEAASTTADATASTSAPAAIAPTAAEPAGQSSDLLEVPPQIAADRLAAVVRPLATPISSKGFQHTLSVASHLAAIDGARDTIGTALKTEAEAASKSLILELDRLLESLPVVKATSVPSNAPTEMDTGGDAPSAIQQVNGDASSTETESKFDSPALTALASPASAQAVFLRSLRALDYLMTGR</sequence>
<feature type="region of interest" description="Disordered" evidence="2">
    <location>
        <begin position="1403"/>
        <end position="1443"/>
    </location>
</feature>
<feature type="compositionally biased region" description="Basic and acidic residues" evidence="2">
    <location>
        <begin position="2655"/>
        <end position="2687"/>
    </location>
</feature>
<feature type="region of interest" description="Disordered" evidence="2">
    <location>
        <begin position="2495"/>
        <end position="2519"/>
    </location>
</feature>
<evidence type="ECO:0000313" key="5">
    <source>
        <dbReference type="Proteomes" id="UP000077521"/>
    </source>
</evidence>
<feature type="region of interest" description="Disordered" evidence="2">
    <location>
        <begin position="1002"/>
        <end position="1074"/>
    </location>
</feature>
<dbReference type="GO" id="GO:0031124">
    <property type="term" value="P:mRNA 3'-end processing"/>
    <property type="evidence" value="ECO:0007669"/>
    <property type="project" value="TreeGrafter"/>
</dbReference>
<evidence type="ECO:0000313" key="4">
    <source>
        <dbReference type="EMBL" id="KAE8254514.1"/>
    </source>
</evidence>
<gene>
    <name evidence="4" type="ORF">A4X13_0g3390</name>
</gene>
<feature type="compositionally biased region" description="Polar residues" evidence="2">
    <location>
        <begin position="1928"/>
        <end position="1945"/>
    </location>
</feature>
<feature type="compositionally biased region" description="Low complexity" evidence="2">
    <location>
        <begin position="2898"/>
        <end position="2907"/>
    </location>
</feature>
<feature type="region of interest" description="Disordered" evidence="2">
    <location>
        <begin position="1456"/>
        <end position="1493"/>
    </location>
</feature>
<feature type="region of interest" description="Disordered" evidence="2">
    <location>
        <begin position="2655"/>
        <end position="2807"/>
    </location>
</feature>
<comment type="caution">
    <text evidence="4">The sequence shown here is derived from an EMBL/GenBank/DDBJ whole genome shotgun (WGS) entry which is preliminary data.</text>
</comment>
<feature type="compositionally biased region" description="Acidic residues" evidence="2">
    <location>
        <begin position="2245"/>
        <end position="2342"/>
    </location>
</feature>
<feature type="compositionally biased region" description="Acidic residues" evidence="2">
    <location>
        <begin position="2188"/>
        <end position="2212"/>
    </location>
</feature>
<dbReference type="CDD" id="cd14297">
    <property type="entry name" value="UBA2_spUBP14_like"/>
    <property type="match status" value="1"/>
</dbReference>
<dbReference type="SMART" id="SM00165">
    <property type="entry name" value="UBA"/>
    <property type="match status" value="1"/>
</dbReference>
<evidence type="ECO:0000256" key="2">
    <source>
        <dbReference type="SAM" id="MobiDB-lite"/>
    </source>
</evidence>
<dbReference type="InterPro" id="IPR015940">
    <property type="entry name" value="UBA"/>
</dbReference>
<dbReference type="PANTHER" id="PTHR12460:SF0">
    <property type="entry name" value="CID DOMAIN-CONTAINING PROTEIN-RELATED"/>
    <property type="match status" value="1"/>
</dbReference>
<feature type="compositionally biased region" description="Low complexity" evidence="2">
    <location>
        <begin position="1408"/>
        <end position="1443"/>
    </location>
</feature>
<feature type="region of interest" description="Disordered" evidence="2">
    <location>
        <begin position="200"/>
        <end position="273"/>
    </location>
</feature>
<feature type="compositionally biased region" description="Low complexity" evidence="2">
    <location>
        <begin position="2722"/>
        <end position="2739"/>
    </location>
</feature>
<feature type="compositionally biased region" description="Basic and acidic residues" evidence="2">
    <location>
        <begin position="1002"/>
        <end position="1011"/>
    </location>
</feature>
<dbReference type="GO" id="GO:0016740">
    <property type="term" value="F:transferase activity"/>
    <property type="evidence" value="ECO:0007669"/>
    <property type="project" value="UniProtKB-KW"/>
</dbReference>
<dbReference type="InterPro" id="IPR025527">
    <property type="entry name" value="HUWE1/Rev1_UBM"/>
</dbReference>
<feature type="compositionally biased region" description="Low complexity" evidence="2">
    <location>
        <begin position="200"/>
        <end position="269"/>
    </location>
</feature>
<feature type="compositionally biased region" description="Low complexity" evidence="2">
    <location>
        <begin position="3240"/>
        <end position="3257"/>
    </location>
</feature>
<dbReference type="Pfam" id="PF14377">
    <property type="entry name" value="UBM"/>
    <property type="match status" value="3"/>
</dbReference>
<feature type="region of interest" description="Disordered" evidence="2">
    <location>
        <begin position="1913"/>
        <end position="1956"/>
    </location>
</feature>
<feature type="compositionally biased region" description="Low complexity" evidence="2">
    <location>
        <begin position="773"/>
        <end position="787"/>
    </location>
</feature>
<evidence type="ECO:0000259" key="3">
    <source>
        <dbReference type="PROSITE" id="PS50030"/>
    </source>
</evidence>
<feature type="compositionally biased region" description="Polar residues" evidence="2">
    <location>
        <begin position="2495"/>
        <end position="2504"/>
    </location>
</feature>
<feature type="region of interest" description="Disordered" evidence="2">
    <location>
        <begin position="773"/>
        <end position="806"/>
    </location>
</feature>
<feature type="compositionally biased region" description="Basic and acidic residues" evidence="2">
    <location>
        <begin position="1470"/>
        <end position="1486"/>
    </location>
</feature>
<organism evidence="4 5">
    <name type="scientific">Tilletia indica</name>
    <dbReference type="NCBI Taxonomy" id="43049"/>
    <lineage>
        <taxon>Eukaryota</taxon>
        <taxon>Fungi</taxon>
        <taxon>Dikarya</taxon>
        <taxon>Basidiomycota</taxon>
        <taxon>Ustilaginomycotina</taxon>
        <taxon>Exobasidiomycetes</taxon>
        <taxon>Tilletiales</taxon>
        <taxon>Tilletiaceae</taxon>
        <taxon>Tilletia</taxon>
    </lineage>
</organism>
<feature type="region of interest" description="Disordered" evidence="2">
    <location>
        <begin position="2373"/>
        <end position="2396"/>
    </location>
</feature>
<dbReference type="Pfam" id="PF06025">
    <property type="entry name" value="DUF913"/>
    <property type="match status" value="1"/>
</dbReference>
<name>A0A177TL85_9BASI</name>
<feature type="compositionally biased region" description="Basic and acidic residues" evidence="2">
    <location>
        <begin position="2213"/>
        <end position="2224"/>
    </location>
</feature>
<feature type="compositionally biased region" description="Low complexity" evidence="2">
    <location>
        <begin position="1913"/>
        <end position="1927"/>
    </location>
</feature>
<dbReference type="InterPro" id="IPR010314">
    <property type="entry name" value="E3_Ub_ligase_DUF913"/>
</dbReference>
<feature type="compositionally biased region" description="Acidic residues" evidence="2">
    <location>
        <begin position="2908"/>
        <end position="2923"/>
    </location>
</feature>
<dbReference type="InterPro" id="IPR016024">
    <property type="entry name" value="ARM-type_fold"/>
</dbReference>
<proteinExistence type="predicted"/>
<dbReference type="UniPathway" id="UPA00143"/>
<dbReference type="InterPro" id="IPR010309">
    <property type="entry name" value="E3_Ub_ligase_DUF908"/>
</dbReference>
<dbReference type="Pfam" id="PF22562">
    <property type="entry name" value="UBA_7"/>
    <property type="match status" value="1"/>
</dbReference>
<dbReference type="GO" id="GO:0016567">
    <property type="term" value="P:protein ubiquitination"/>
    <property type="evidence" value="ECO:0007669"/>
    <property type="project" value="UniProtKB-UniPathway"/>
</dbReference>
<feature type="compositionally biased region" description="Polar residues" evidence="2">
    <location>
        <begin position="2227"/>
        <end position="2244"/>
    </location>
</feature>
<dbReference type="Pfam" id="PF06012">
    <property type="entry name" value="DUF908"/>
    <property type="match status" value="1"/>
</dbReference>
<feature type="compositionally biased region" description="Acidic residues" evidence="2">
    <location>
        <begin position="2384"/>
        <end position="2396"/>
    </location>
</feature>
<dbReference type="InterPro" id="IPR009060">
    <property type="entry name" value="UBA-like_sf"/>
</dbReference>
<protein>
    <recommendedName>
        <fullName evidence="3">UBA domain-containing protein</fullName>
    </recommendedName>
</protein>